<dbReference type="InterPro" id="IPR037185">
    <property type="entry name" value="EmrE-like"/>
</dbReference>
<dbReference type="PANTHER" id="PTHR22911:SF79">
    <property type="entry name" value="MOBA-LIKE NTP TRANSFERASE DOMAIN-CONTAINING PROTEIN"/>
    <property type="match status" value="1"/>
</dbReference>
<evidence type="ECO:0000313" key="3">
    <source>
        <dbReference type="EMBL" id="PWH83532.1"/>
    </source>
</evidence>
<keyword evidence="1" id="KW-1133">Transmembrane helix</keyword>
<keyword evidence="1" id="KW-0472">Membrane</keyword>
<dbReference type="EMBL" id="QFRI01000001">
    <property type="protein sequence ID" value="PWH83532.1"/>
    <property type="molecule type" value="Genomic_DNA"/>
</dbReference>
<feature type="transmembrane region" description="Helical" evidence="1">
    <location>
        <begin position="122"/>
        <end position="141"/>
    </location>
</feature>
<dbReference type="Proteomes" id="UP000245375">
    <property type="component" value="Unassembled WGS sequence"/>
</dbReference>
<feature type="domain" description="EamA" evidence="2">
    <location>
        <begin position="149"/>
        <end position="278"/>
    </location>
</feature>
<dbReference type="OrthoDB" id="9150437at2"/>
<dbReference type="PANTHER" id="PTHR22911">
    <property type="entry name" value="ACYL-MALONYL CONDENSING ENZYME-RELATED"/>
    <property type="match status" value="1"/>
</dbReference>
<accession>A0A2U2X704</accession>
<gene>
    <name evidence="3" type="ORF">DIS18_02975</name>
</gene>
<feature type="transmembrane region" description="Helical" evidence="1">
    <location>
        <begin position="179"/>
        <end position="196"/>
    </location>
</feature>
<comment type="caution">
    <text evidence="3">The sequence shown here is derived from an EMBL/GenBank/DDBJ whole genome shotgun (WGS) entry which is preliminary data.</text>
</comment>
<dbReference type="GO" id="GO:0016020">
    <property type="term" value="C:membrane"/>
    <property type="evidence" value="ECO:0007669"/>
    <property type="project" value="InterPro"/>
</dbReference>
<feature type="transmembrane region" description="Helical" evidence="1">
    <location>
        <begin position="238"/>
        <end position="257"/>
    </location>
</feature>
<feature type="transmembrane region" description="Helical" evidence="1">
    <location>
        <begin position="147"/>
        <end position="167"/>
    </location>
</feature>
<organism evidence="3 4">
    <name type="scientific">Algibacter marinivivus</name>
    <dbReference type="NCBI Taxonomy" id="2100723"/>
    <lineage>
        <taxon>Bacteria</taxon>
        <taxon>Pseudomonadati</taxon>
        <taxon>Bacteroidota</taxon>
        <taxon>Flavobacteriia</taxon>
        <taxon>Flavobacteriales</taxon>
        <taxon>Flavobacteriaceae</taxon>
        <taxon>Algibacter</taxon>
    </lineage>
</organism>
<dbReference type="Pfam" id="PF00892">
    <property type="entry name" value="EamA"/>
    <property type="match status" value="2"/>
</dbReference>
<name>A0A2U2X704_9FLAO</name>
<feature type="transmembrane region" description="Helical" evidence="1">
    <location>
        <begin position="93"/>
        <end position="110"/>
    </location>
</feature>
<reference evidence="3" key="1">
    <citation type="submission" date="2018-05" db="EMBL/GenBank/DDBJ databases">
        <title>Algibacter marinivivus sp. nov., isolated from sample around a algae.</title>
        <authorList>
            <person name="Zhong X."/>
        </authorList>
    </citation>
    <scope>NUCLEOTIDE SEQUENCE [LARGE SCALE GENOMIC DNA]</scope>
    <source>
        <strain evidence="3">ZY111</strain>
    </source>
</reference>
<keyword evidence="1" id="KW-0812">Transmembrane</keyword>
<evidence type="ECO:0000256" key="1">
    <source>
        <dbReference type="SAM" id="Phobius"/>
    </source>
</evidence>
<dbReference type="RefSeq" id="WP_109351543.1">
    <property type="nucleotide sequence ID" value="NZ_QFRI01000001.1"/>
</dbReference>
<proteinExistence type="predicted"/>
<dbReference type="AlphaFoldDB" id="A0A2U2X704"/>
<feature type="transmembrane region" description="Helical" evidence="1">
    <location>
        <begin position="66"/>
        <end position="87"/>
    </location>
</feature>
<feature type="transmembrane region" description="Helical" evidence="1">
    <location>
        <begin position="34"/>
        <end position="54"/>
    </location>
</feature>
<evidence type="ECO:0000313" key="4">
    <source>
        <dbReference type="Proteomes" id="UP000245375"/>
    </source>
</evidence>
<reference evidence="3" key="2">
    <citation type="submission" date="2018-05" db="EMBL/GenBank/DDBJ databases">
        <authorList>
            <person name="Lanie J.A."/>
            <person name="Ng W.-L."/>
            <person name="Kazmierczak K.M."/>
            <person name="Andrzejewski T.M."/>
            <person name="Davidsen T.M."/>
            <person name="Wayne K.J."/>
            <person name="Tettelin H."/>
            <person name="Glass J.I."/>
            <person name="Rusch D."/>
            <person name="Podicherti R."/>
            <person name="Tsui H.-C.T."/>
            <person name="Winkler M.E."/>
        </authorList>
    </citation>
    <scope>NUCLEOTIDE SEQUENCE [LARGE SCALE GENOMIC DNA]</scope>
    <source>
        <strain evidence="3">ZY111</strain>
    </source>
</reference>
<feature type="transmembrane region" description="Helical" evidence="1">
    <location>
        <begin position="208"/>
        <end position="226"/>
    </location>
</feature>
<dbReference type="InterPro" id="IPR000620">
    <property type="entry name" value="EamA_dom"/>
</dbReference>
<evidence type="ECO:0000259" key="2">
    <source>
        <dbReference type="Pfam" id="PF00892"/>
    </source>
</evidence>
<dbReference type="Gene3D" id="1.10.3730.20">
    <property type="match status" value="1"/>
</dbReference>
<keyword evidence="4" id="KW-1185">Reference proteome</keyword>
<sequence>MKNQHSNQLLLLTFATLLISTSGALGKFIDLPTPVIIWCRSTLGALFLFLFCYFKKLSIKIKSKEDIPSIILSALLLGTHWVTYFHALKLSNVAIGMLSLFTFPVITALLEPLLTKSKLNPIHILLALMVLLGIYILAPDLNFESTYLQGILFGVFSALCYALRNLILKRHINKYDGTVLMTQQALIISICLLPVMFKMNTTNIQTQIPYLILLGLVTTAIGHSLFIRSLKHFSVSTASIIGSAQPIFGIIIAFIFLNEIPNLNTFFGGSLIIATVVIESIRSKKV</sequence>
<feature type="domain" description="EamA" evidence="2">
    <location>
        <begin position="9"/>
        <end position="137"/>
    </location>
</feature>
<dbReference type="SUPFAM" id="SSF103481">
    <property type="entry name" value="Multidrug resistance efflux transporter EmrE"/>
    <property type="match status" value="2"/>
</dbReference>
<protein>
    <submittedName>
        <fullName evidence="3">EamA family transporter</fullName>
    </submittedName>
</protein>
<feature type="transmembrane region" description="Helical" evidence="1">
    <location>
        <begin position="263"/>
        <end position="281"/>
    </location>
</feature>